<name>A0A3N4HH81_ASCIM</name>
<feature type="signal peptide" evidence="1">
    <location>
        <begin position="1"/>
        <end position="20"/>
    </location>
</feature>
<dbReference type="Pfam" id="PF19373">
    <property type="entry name" value="DUF5948"/>
    <property type="match status" value="1"/>
</dbReference>
<accession>A0A3N4HH81</accession>
<evidence type="ECO:0000313" key="2">
    <source>
        <dbReference type="EMBL" id="RPA71691.1"/>
    </source>
</evidence>
<evidence type="ECO:0000313" key="3">
    <source>
        <dbReference type="Proteomes" id="UP000275078"/>
    </source>
</evidence>
<evidence type="ECO:0000256" key="1">
    <source>
        <dbReference type="SAM" id="SignalP"/>
    </source>
</evidence>
<dbReference type="EMBL" id="ML119907">
    <property type="protein sequence ID" value="RPA71691.1"/>
    <property type="molecule type" value="Genomic_DNA"/>
</dbReference>
<gene>
    <name evidence="2" type="ORF">BJ508DRAFT_367641</name>
</gene>
<dbReference type="AlphaFoldDB" id="A0A3N4HH81"/>
<protein>
    <recommendedName>
        <fullName evidence="4">Extracellular membrane protein CFEM domain-containing protein</fullName>
    </recommendedName>
</protein>
<keyword evidence="3" id="KW-1185">Reference proteome</keyword>
<evidence type="ECO:0008006" key="4">
    <source>
        <dbReference type="Google" id="ProtNLM"/>
    </source>
</evidence>
<keyword evidence="1" id="KW-0732">Signal</keyword>
<feature type="chain" id="PRO_5018015052" description="Extracellular membrane protein CFEM domain-containing protein" evidence="1">
    <location>
        <begin position="21"/>
        <end position="103"/>
    </location>
</feature>
<reference evidence="2 3" key="1">
    <citation type="journal article" date="2018" name="Nat. Ecol. Evol.">
        <title>Pezizomycetes genomes reveal the molecular basis of ectomycorrhizal truffle lifestyle.</title>
        <authorList>
            <person name="Murat C."/>
            <person name="Payen T."/>
            <person name="Noel B."/>
            <person name="Kuo A."/>
            <person name="Morin E."/>
            <person name="Chen J."/>
            <person name="Kohler A."/>
            <person name="Krizsan K."/>
            <person name="Balestrini R."/>
            <person name="Da Silva C."/>
            <person name="Montanini B."/>
            <person name="Hainaut M."/>
            <person name="Levati E."/>
            <person name="Barry K.W."/>
            <person name="Belfiori B."/>
            <person name="Cichocki N."/>
            <person name="Clum A."/>
            <person name="Dockter R.B."/>
            <person name="Fauchery L."/>
            <person name="Guy J."/>
            <person name="Iotti M."/>
            <person name="Le Tacon F."/>
            <person name="Lindquist E.A."/>
            <person name="Lipzen A."/>
            <person name="Malagnac F."/>
            <person name="Mello A."/>
            <person name="Molinier V."/>
            <person name="Miyauchi S."/>
            <person name="Poulain J."/>
            <person name="Riccioni C."/>
            <person name="Rubini A."/>
            <person name="Sitrit Y."/>
            <person name="Splivallo R."/>
            <person name="Traeger S."/>
            <person name="Wang M."/>
            <person name="Zifcakova L."/>
            <person name="Wipf D."/>
            <person name="Zambonelli A."/>
            <person name="Paolocci F."/>
            <person name="Nowrousian M."/>
            <person name="Ottonello S."/>
            <person name="Baldrian P."/>
            <person name="Spatafora J.W."/>
            <person name="Henrissat B."/>
            <person name="Nagy L.G."/>
            <person name="Aury J.M."/>
            <person name="Wincker P."/>
            <person name="Grigoriev I.V."/>
            <person name="Bonfante P."/>
            <person name="Martin F.M."/>
        </authorList>
    </citation>
    <scope>NUCLEOTIDE SEQUENCE [LARGE SCALE GENOMIC DNA]</scope>
    <source>
        <strain evidence="2 3">RN42</strain>
    </source>
</reference>
<dbReference type="Proteomes" id="UP000275078">
    <property type="component" value="Unassembled WGS sequence"/>
</dbReference>
<proteinExistence type="predicted"/>
<dbReference type="InterPro" id="IPR045992">
    <property type="entry name" value="DUF5948"/>
</dbReference>
<sequence>MKFSLSVGVILSLMPIISLALLNCKCWDHRLCHKESDKFRDATAKCCMDANVTGKCIPPPKFWGALGECYAQDRKLPGCLDYYAFAACCKNSGSGATTALCWD</sequence>
<organism evidence="2 3">
    <name type="scientific">Ascobolus immersus RN42</name>
    <dbReference type="NCBI Taxonomy" id="1160509"/>
    <lineage>
        <taxon>Eukaryota</taxon>
        <taxon>Fungi</taxon>
        <taxon>Dikarya</taxon>
        <taxon>Ascomycota</taxon>
        <taxon>Pezizomycotina</taxon>
        <taxon>Pezizomycetes</taxon>
        <taxon>Pezizales</taxon>
        <taxon>Ascobolaceae</taxon>
        <taxon>Ascobolus</taxon>
    </lineage>
</organism>